<evidence type="ECO:0000256" key="2">
    <source>
        <dbReference type="SAM" id="Phobius"/>
    </source>
</evidence>
<feature type="compositionally biased region" description="Low complexity" evidence="1">
    <location>
        <begin position="370"/>
        <end position="389"/>
    </location>
</feature>
<dbReference type="AlphaFoldDB" id="A0AAD4M6C3"/>
<feature type="region of interest" description="Disordered" evidence="1">
    <location>
        <begin position="129"/>
        <end position="195"/>
    </location>
</feature>
<keyword evidence="2" id="KW-0812">Transmembrane</keyword>
<feature type="transmembrane region" description="Helical" evidence="2">
    <location>
        <begin position="99"/>
        <end position="122"/>
    </location>
</feature>
<feature type="compositionally biased region" description="Basic and acidic residues" evidence="1">
    <location>
        <begin position="163"/>
        <end position="174"/>
    </location>
</feature>
<dbReference type="EMBL" id="WTXG01000008">
    <property type="protein sequence ID" value="KAI0303685.1"/>
    <property type="molecule type" value="Genomic_DNA"/>
</dbReference>
<sequence>MQRARNQLVKRQTTFVPVPSASGVTGGATAVSGVGLGSSLLLGPSASAVASVSNALNPNDPVITITSSSTPIRTDTASSTSPASSSSSSSSTSSVSTGAIIGISFGVFFVAVGAMFAVYTYFKKRTVSQARKPVARGPPPASRGNEGAKRNGSDKQWGQLEDGNDHWEVKDKSPSRGVNLTSSKTPESDDKFGLFEKDPSVRSVSDEKANLSDNHTFDPSTMPNFAKYHPGLAEELSNVPPVRPFAPRSEGPPVVSWGGETVNGSFLSIHASASDTMSPTAVTARQTPQTTDSAQHRWESAEVLIMDEQVKERLNVDSDATQNPFNDDSVVSRTSNAGDDSGSRKSGGNPFFNASQHDPFSDRSSRSRKSSISTIKRSRSNSISSGGTIRAGASENALLSIIAALDTTPIAPDDLTNRVSMQTVATSVYTNAEGTIVPATPKAF</sequence>
<keyword evidence="4" id="KW-1185">Reference proteome</keyword>
<feature type="compositionally biased region" description="Polar residues" evidence="1">
    <location>
        <begin position="276"/>
        <end position="293"/>
    </location>
</feature>
<accession>A0AAD4M6C3</accession>
<gene>
    <name evidence="3" type="ORF">B0F90DRAFT_1708149</name>
</gene>
<evidence type="ECO:0000313" key="4">
    <source>
        <dbReference type="Proteomes" id="UP001203297"/>
    </source>
</evidence>
<reference evidence="3" key="1">
    <citation type="journal article" date="2022" name="New Phytol.">
        <title>Evolutionary transition to the ectomycorrhizal habit in the genomes of a hyperdiverse lineage of mushroom-forming fungi.</title>
        <authorList>
            <person name="Looney B."/>
            <person name="Miyauchi S."/>
            <person name="Morin E."/>
            <person name="Drula E."/>
            <person name="Courty P.E."/>
            <person name="Kohler A."/>
            <person name="Kuo A."/>
            <person name="LaButti K."/>
            <person name="Pangilinan J."/>
            <person name="Lipzen A."/>
            <person name="Riley R."/>
            <person name="Andreopoulos W."/>
            <person name="He G."/>
            <person name="Johnson J."/>
            <person name="Nolan M."/>
            <person name="Tritt A."/>
            <person name="Barry K.W."/>
            <person name="Grigoriev I.V."/>
            <person name="Nagy L.G."/>
            <person name="Hibbett D."/>
            <person name="Henrissat B."/>
            <person name="Matheny P.B."/>
            <person name="Labbe J."/>
            <person name="Martin F.M."/>
        </authorList>
    </citation>
    <scope>NUCLEOTIDE SEQUENCE</scope>
    <source>
        <strain evidence="3">BPL690</strain>
    </source>
</reference>
<evidence type="ECO:0000256" key="1">
    <source>
        <dbReference type="SAM" id="MobiDB-lite"/>
    </source>
</evidence>
<keyword evidence="2" id="KW-1133">Transmembrane helix</keyword>
<feature type="region of interest" description="Disordered" evidence="1">
    <location>
        <begin position="316"/>
        <end position="389"/>
    </location>
</feature>
<feature type="compositionally biased region" description="Basic and acidic residues" evidence="1">
    <location>
        <begin position="186"/>
        <end position="195"/>
    </location>
</feature>
<feature type="region of interest" description="Disordered" evidence="1">
    <location>
        <begin position="276"/>
        <end position="295"/>
    </location>
</feature>
<proteinExistence type="predicted"/>
<evidence type="ECO:0000313" key="3">
    <source>
        <dbReference type="EMBL" id="KAI0303685.1"/>
    </source>
</evidence>
<name>A0AAD4M6C3_9AGAM</name>
<feature type="compositionally biased region" description="Polar residues" evidence="1">
    <location>
        <begin position="176"/>
        <end position="185"/>
    </location>
</feature>
<organism evidence="3 4">
    <name type="scientific">Multifurca ochricompacta</name>
    <dbReference type="NCBI Taxonomy" id="376703"/>
    <lineage>
        <taxon>Eukaryota</taxon>
        <taxon>Fungi</taxon>
        <taxon>Dikarya</taxon>
        <taxon>Basidiomycota</taxon>
        <taxon>Agaricomycotina</taxon>
        <taxon>Agaricomycetes</taxon>
        <taxon>Russulales</taxon>
        <taxon>Russulaceae</taxon>
        <taxon>Multifurca</taxon>
    </lineage>
</organism>
<keyword evidence="2" id="KW-0472">Membrane</keyword>
<feature type="compositionally biased region" description="Polar residues" evidence="1">
    <location>
        <begin position="318"/>
        <end position="338"/>
    </location>
</feature>
<feature type="region of interest" description="Disordered" evidence="1">
    <location>
        <begin position="64"/>
        <end position="95"/>
    </location>
</feature>
<protein>
    <submittedName>
        <fullName evidence="3">Uncharacterized protein</fullName>
    </submittedName>
</protein>
<comment type="caution">
    <text evidence="3">The sequence shown here is derived from an EMBL/GenBank/DDBJ whole genome shotgun (WGS) entry which is preliminary data.</text>
</comment>
<dbReference type="Proteomes" id="UP001203297">
    <property type="component" value="Unassembled WGS sequence"/>
</dbReference>